<protein>
    <submittedName>
        <fullName evidence="2">Uncharacterized protein</fullName>
    </submittedName>
</protein>
<name>A0A1D2JDD5_PARBR</name>
<dbReference type="VEuPathDB" id="FungiDB:PADG_02926"/>
<gene>
    <name evidence="2" type="ORF">ACO22_04314</name>
</gene>
<dbReference type="EMBL" id="LZYO01000168">
    <property type="protein sequence ID" value="ODH27027.1"/>
    <property type="molecule type" value="Genomic_DNA"/>
</dbReference>
<reference evidence="2 3" key="1">
    <citation type="submission" date="2016-06" db="EMBL/GenBank/DDBJ databases">
        <authorList>
            <person name="Kjaerup R.B."/>
            <person name="Dalgaard T.S."/>
            <person name="Juul-Madsen H.R."/>
        </authorList>
    </citation>
    <scope>NUCLEOTIDE SEQUENCE [LARGE SCALE GENOMIC DNA]</scope>
    <source>
        <strain evidence="2 3">Pb300</strain>
    </source>
</reference>
<dbReference type="VEuPathDB" id="FungiDB:PABG_00508"/>
<evidence type="ECO:0000313" key="3">
    <source>
        <dbReference type="Proteomes" id="UP000242814"/>
    </source>
</evidence>
<feature type="region of interest" description="Disordered" evidence="1">
    <location>
        <begin position="1"/>
        <end position="52"/>
    </location>
</feature>
<organism evidence="2 3">
    <name type="scientific">Paracoccidioides brasiliensis</name>
    <dbReference type="NCBI Taxonomy" id="121759"/>
    <lineage>
        <taxon>Eukaryota</taxon>
        <taxon>Fungi</taxon>
        <taxon>Dikarya</taxon>
        <taxon>Ascomycota</taxon>
        <taxon>Pezizomycotina</taxon>
        <taxon>Eurotiomycetes</taxon>
        <taxon>Eurotiomycetidae</taxon>
        <taxon>Onygenales</taxon>
        <taxon>Ajellomycetaceae</taxon>
        <taxon>Paracoccidioides</taxon>
    </lineage>
</organism>
<comment type="caution">
    <text evidence="2">The sequence shown here is derived from an EMBL/GenBank/DDBJ whole genome shotgun (WGS) entry which is preliminary data.</text>
</comment>
<proteinExistence type="predicted"/>
<accession>A0A1D2JDD5</accession>
<feature type="compositionally biased region" description="Acidic residues" evidence="1">
    <location>
        <begin position="28"/>
        <end position="43"/>
    </location>
</feature>
<sequence length="246" mass="28098">MAVKLPSRPRTAGEILPSTDHSHVVETEKDEEEDEEEEEEEAEAGSTSDYHSELGEEDLIPLTPSVTDYLHGLHKLIKQHGRTYHAFCEGKYHLPNDELEKDRMDMVHRIYELALGELFLAPISDNPRDILDMEREQNIPWLMIDSSVPSNCVFEIDDFEEWGLPYEFDFMSSPSTALLARTHPHSPSRRATITLEAAATRRLDMRLGTLYSGLSKAERTGSPIFHYVSYVIGSNRMRISRRQGLP</sequence>
<dbReference type="AlphaFoldDB" id="A0A1D2JDD5"/>
<evidence type="ECO:0000256" key="1">
    <source>
        <dbReference type="SAM" id="MobiDB-lite"/>
    </source>
</evidence>
<evidence type="ECO:0000313" key="2">
    <source>
        <dbReference type="EMBL" id="ODH27027.1"/>
    </source>
</evidence>
<dbReference type="Proteomes" id="UP000242814">
    <property type="component" value="Unassembled WGS sequence"/>
</dbReference>